<proteinExistence type="predicted"/>
<dbReference type="Proteomes" id="UP000197138">
    <property type="component" value="Unassembled WGS sequence"/>
</dbReference>
<accession>A0A218WSE3</accession>
<evidence type="ECO:0000313" key="2">
    <source>
        <dbReference type="EMBL" id="OWM75280.1"/>
    </source>
</evidence>
<evidence type="ECO:0000256" key="1">
    <source>
        <dbReference type="SAM" id="MobiDB-lite"/>
    </source>
</evidence>
<evidence type="ECO:0000313" key="3">
    <source>
        <dbReference type="Proteomes" id="UP000197138"/>
    </source>
</evidence>
<comment type="caution">
    <text evidence="2">The sequence shown here is derived from an EMBL/GenBank/DDBJ whole genome shotgun (WGS) entry which is preliminary data.</text>
</comment>
<organism evidence="2 3">
    <name type="scientific">Punica granatum</name>
    <name type="common">Pomegranate</name>
    <dbReference type="NCBI Taxonomy" id="22663"/>
    <lineage>
        <taxon>Eukaryota</taxon>
        <taxon>Viridiplantae</taxon>
        <taxon>Streptophyta</taxon>
        <taxon>Embryophyta</taxon>
        <taxon>Tracheophyta</taxon>
        <taxon>Spermatophyta</taxon>
        <taxon>Magnoliopsida</taxon>
        <taxon>eudicotyledons</taxon>
        <taxon>Gunneridae</taxon>
        <taxon>Pentapetalae</taxon>
        <taxon>rosids</taxon>
        <taxon>malvids</taxon>
        <taxon>Myrtales</taxon>
        <taxon>Lythraceae</taxon>
        <taxon>Punica</taxon>
    </lineage>
</organism>
<feature type="region of interest" description="Disordered" evidence="1">
    <location>
        <begin position="1"/>
        <end position="102"/>
    </location>
</feature>
<protein>
    <submittedName>
        <fullName evidence="2">Uncharacterized protein</fullName>
    </submittedName>
</protein>
<gene>
    <name evidence="2" type="ORF">CDL15_Pgr020944</name>
</gene>
<name>A0A218WSE3_PUNGR</name>
<reference evidence="3" key="1">
    <citation type="journal article" date="2017" name="Plant J.">
        <title>The pomegranate (Punica granatum L.) genome and the genomics of punicalagin biosynthesis.</title>
        <authorList>
            <person name="Qin G."/>
            <person name="Xu C."/>
            <person name="Ming R."/>
            <person name="Tang H."/>
            <person name="Guyot R."/>
            <person name="Kramer E.M."/>
            <person name="Hu Y."/>
            <person name="Yi X."/>
            <person name="Qi Y."/>
            <person name="Xu X."/>
            <person name="Gao Z."/>
            <person name="Pan H."/>
            <person name="Jian J."/>
            <person name="Tian Y."/>
            <person name="Yue Z."/>
            <person name="Xu Y."/>
        </authorList>
    </citation>
    <scope>NUCLEOTIDE SEQUENCE [LARGE SCALE GENOMIC DNA]</scope>
    <source>
        <strain evidence="3">cv. Dabenzi</strain>
    </source>
</reference>
<feature type="compositionally biased region" description="Basic residues" evidence="1">
    <location>
        <begin position="69"/>
        <end position="79"/>
    </location>
</feature>
<sequence length="135" mass="14718">MAEEYRVDISEGSQSTGPGTFSAAPDVCSTTSDSRRRTSGVFRRPFDASPAPDVFRGAPPTSLTDVVHLRRPCSHRSTRGHSQPISCEHDHQHGGVVRPTQRTEQCILKLHTTFGTRTHGRPDILDSANSSSGKH</sequence>
<dbReference type="AlphaFoldDB" id="A0A218WSE3"/>
<dbReference type="EMBL" id="MTKT01003385">
    <property type="protein sequence ID" value="OWM75280.1"/>
    <property type="molecule type" value="Genomic_DNA"/>
</dbReference>